<protein>
    <submittedName>
        <fullName evidence="1">Uncharacterized protein</fullName>
    </submittedName>
</protein>
<comment type="caution">
    <text evidence="1">The sequence shown here is derived from an EMBL/GenBank/DDBJ whole genome shotgun (WGS) entry which is preliminary data.</text>
</comment>
<organism evidence="1 2">
    <name type="scientific">Paenibacillus radicis</name>
    <name type="common">ex Gao et al. 2016</name>
    <dbReference type="NCBI Taxonomy" id="1737354"/>
    <lineage>
        <taxon>Bacteria</taxon>
        <taxon>Bacillati</taxon>
        <taxon>Bacillota</taxon>
        <taxon>Bacilli</taxon>
        <taxon>Bacillales</taxon>
        <taxon>Paenibacillaceae</taxon>
        <taxon>Paenibacillus</taxon>
    </lineage>
</organism>
<dbReference type="EMBL" id="BMHY01000004">
    <property type="protein sequence ID" value="GGG68619.1"/>
    <property type="molecule type" value="Genomic_DNA"/>
</dbReference>
<evidence type="ECO:0000313" key="1">
    <source>
        <dbReference type="EMBL" id="GGG68619.1"/>
    </source>
</evidence>
<gene>
    <name evidence="1" type="ORF">GCM10010918_24470</name>
</gene>
<name>A0A917H5Y0_9BACL</name>
<reference evidence="1 2" key="1">
    <citation type="journal article" date="2014" name="Int. J. Syst. Evol. Microbiol.">
        <title>Complete genome sequence of Corynebacterium casei LMG S-19264T (=DSM 44701T), isolated from a smear-ripened cheese.</title>
        <authorList>
            <consortium name="US DOE Joint Genome Institute (JGI-PGF)"/>
            <person name="Walter F."/>
            <person name="Albersmeier A."/>
            <person name="Kalinowski J."/>
            <person name="Ruckert C."/>
        </authorList>
    </citation>
    <scope>NUCLEOTIDE SEQUENCE [LARGE SCALE GENOMIC DNA]</scope>
    <source>
        <strain evidence="1 2">CGMCC 1.15286</strain>
    </source>
</reference>
<sequence length="47" mass="5057">MLEVVDVNVDLSLHLNTGMVHKNNNEAATGTLSSYRLNSLCGISIIV</sequence>
<keyword evidence="2" id="KW-1185">Reference proteome</keyword>
<evidence type="ECO:0000313" key="2">
    <source>
        <dbReference type="Proteomes" id="UP000600247"/>
    </source>
</evidence>
<dbReference type="AlphaFoldDB" id="A0A917H5Y0"/>
<dbReference type="Proteomes" id="UP000600247">
    <property type="component" value="Unassembled WGS sequence"/>
</dbReference>
<accession>A0A917H5Y0</accession>
<proteinExistence type="predicted"/>